<gene>
    <name evidence="1" type="ORF">CFC21_047239</name>
</gene>
<reference evidence="1" key="2">
    <citation type="submission" date="2020-03" db="EMBL/GenBank/DDBJ databases">
        <title>The second near-complete assembly of the hexaploid bread wheat (Triticum aestivum) genome.</title>
        <authorList>
            <person name="Zimin A.V."/>
            <person name="Puiu D."/>
            <person name="Shumante A."/>
            <person name="Alonge M."/>
            <person name="Salzberg S.L."/>
        </authorList>
    </citation>
    <scope>NUCLEOTIDE SEQUENCE</scope>
    <source>
        <tissue evidence="1">Leaf</tissue>
    </source>
</reference>
<comment type="caution">
    <text evidence="1">The sequence shown here is derived from an EMBL/GenBank/DDBJ whole genome shotgun (WGS) entry which is preliminary data.</text>
</comment>
<organism evidence="1">
    <name type="scientific">Triticum aestivum</name>
    <name type="common">Wheat</name>
    <dbReference type="NCBI Taxonomy" id="4565"/>
    <lineage>
        <taxon>Eukaryota</taxon>
        <taxon>Viridiplantae</taxon>
        <taxon>Streptophyta</taxon>
        <taxon>Embryophyta</taxon>
        <taxon>Tracheophyta</taxon>
        <taxon>Spermatophyta</taxon>
        <taxon>Magnoliopsida</taxon>
        <taxon>Liliopsida</taxon>
        <taxon>Poales</taxon>
        <taxon>Poaceae</taxon>
        <taxon>BOP clade</taxon>
        <taxon>Pooideae</taxon>
        <taxon>Triticodae</taxon>
        <taxon>Triticeae</taxon>
        <taxon>Triticinae</taxon>
        <taxon>Triticum</taxon>
    </lineage>
</organism>
<sequence>VKKQGFHGKTRYV</sequence>
<reference evidence="1" key="1">
    <citation type="journal article" date="2017" name="Gigascience">
        <title>The first near-complete assembly of the hexaploid bread wheat genome, Triticum aestivum.</title>
        <authorList>
            <person name="Zimin A.V."/>
            <person name="Puiu D."/>
            <person name="Hall R."/>
            <person name="Kingan S."/>
            <person name="Clavijo B.J."/>
            <person name="Salzberg S.L."/>
        </authorList>
    </citation>
    <scope>NUCLEOTIDE SEQUENCE</scope>
    <source>
        <tissue evidence="1">Leaf</tissue>
    </source>
</reference>
<dbReference type="EMBL" id="CM022219">
    <property type="protein sequence ID" value="KAF7036651.1"/>
    <property type="molecule type" value="Genomic_DNA"/>
</dbReference>
<protein>
    <submittedName>
        <fullName evidence="1">Uncharacterized protein</fullName>
    </submittedName>
</protein>
<feature type="non-terminal residue" evidence="1">
    <location>
        <position position="1"/>
    </location>
</feature>
<evidence type="ECO:0000313" key="1">
    <source>
        <dbReference type="EMBL" id="KAF7036651.1"/>
    </source>
</evidence>
<name>A0A9R1FX33_WHEAT</name>
<accession>A0A9R1FX33</accession>
<dbReference type="Proteomes" id="UP000815260">
    <property type="component" value="Chromosome 3D"/>
</dbReference>
<proteinExistence type="predicted"/>